<proteinExistence type="predicted"/>
<organism evidence="3 4">
    <name type="scientific">Thermohalobaculum xanthum</name>
    <dbReference type="NCBI Taxonomy" id="2753746"/>
    <lineage>
        <taxon>Bacteria</taxon>
        <taxon>Pseudomonadati</taxon>
        <taxon>Pseudomonadota</taxon>
        <taxon>Alphaproteobacteria</taxon>
        <taxon>Rhodobacterales</taxon>
        <taxon>Paracoccaceae</taxon>
        <taxon>Thermohalobaculum</taxon>
    </lineage>
</organism>
<sequence>MTAPLPEVVPTGFPPPYPTAGGRFRPGQAVRVRHGMALGHLRTPFYLRGRVGRIERICGDFQNPEELAYNHRNGMALTLYRVRFTMAEIWGETAERPADTLDAEIFEHWLEPSDAA</sequence>
<dbReference type="Pfam" id="PF02211">
    <property type="entry name" value="NHase_beta_C"/>
    <property type="match status" value="1"/>
</dbReference>
<dbReference type="RefSeq" id="WP_200609022.1">
    <property type="nucleotide sequence ID" value="NZ_JAEHHL010000004.1"/>
</dbReference>
<feature type="domain" description="Nitrile hydratase beta subunit" evidence="2">
    <location>
        <begin position="22"/>
        <end position="112"/>
    </location>
</feature>
<dbReference type="InterPro" id="IPR024690">
    <property type="entry name" value="CN_hydtase_beta_dom_C"/>
</dbReference>
<comment type="caution">
    <text evidence="3">The sequence shown here is derived from an EMBL/GenBank/DDBJ whole genome shotgun (WGS) entry which is preliminary data.</text>
</comment>
<protein>
    <submittedName>
        <fullName evidence="3">Nitrile hydratase subunit beta</fullName>
    </submittedName>
</protein>
<feature type="region of interest" description="Disordered" evidence="1">
    <location>
        <begin position="1"/>
        <end position="21"/>
    </location>
</feature>
<dbReference type="AlphaFoldDB" id="A0A8J7M678"/>
<accession>A0A8J7M678</accession>
<dbReference type="Gene3D" id="2.30.30.50">
    <property type="match status" value="1"/>
</dbReference>
<dbReference type="EMBL" id="JAEHHL010000004">
    <property type="protein sequence ID" value="MBK0399089.1"/>
    <property type="molecule type" value="Genomic_DNA"/>
</dbReference>
<evidence type="ECO:0000256" key="1">
    <source>
        <dbReference type="SAM" id="MobiDB-lite"/>
    </source>
</evidence>
<evidence type="ECO:0000313" key="3">
    <source>
        <dbReference type="EMBL" id="MBK0399089.1"/>
    </source>
</evidence>
<gene>
    <name evidence="3" type="ORF">H0I76_07805</name>
</gene>
<reference evidence="3" key="1">
    <citation type="submission" date="2020-12" db="EMBL/GenBank/DDBJ databases">
        <title>Bacterial taxonomy.</title>
        <authorList>
            <person name="Pan X."/>
        </authorList>
    </citation>
    <scope>NUCLEOTIDE SEQUENCE</scope>
    <source>
        <strain evidence="3">M0105</strain>
    </source>
</reference>
<dbReference type="Proteomes" id="UP000655420">
    <property type="component" value="Unassembled WGS sequence"/>
</dbReference>
<name>A0A8J7M678_9RHOB</name>
<evidence type="ECO:0000313" key="4">
    <source>
        <dbReference type="Proteomes" id="UP000655420"/>
    </source>
</evidence>
<evidence type="ECO:0000259" key="2">
    <source>
        <dbReference type="Pfam" id="PF02211"/>
    </source>
</evidence>
<dbReference type="InterPro" id="IPR008990">
    <property type="entry name" value="Elect_transpt_acc-like_dom_sf"/>
</dbReference>
<keyword evidence="4" id="KW-1185">Reference proteome</keyword>
<dbReference type="SUPFAM" id="SSF50090">
    <property type="entry name" value="Electron transport accessory proteins"/>
    <property type="match status" value="1"/>
</dbReference>